<dbReference type="AlphaFoldDB" id="A0A165KX28"/>
<organism evidence="3 4">
    <name type="scientific">Exidia glandulosa HHB12029</name>
    <dbReference type="NCBI Taxonomy" id="1314781"/>
    <lineage>
        <taxon>Eukaryota</taxon>
        <taxon>Fungi</taxon>
        <taxon>Dikarya</taxon>
        <taxon>Basidiomycota</taxon>
        <taxon>Agaricomycotina</taxon>
        <taxon>Agaricomycetes</taxon>
        <taxon>Auriculariales</taxon>
        <taxon>Exidiaceae</taxon>
        <taxon>Exidia</taxon>
    </lineage>
</organism>
<feature type="region of interest" description="Disordered" evidence="2">
    <location>
        <begin position="409"/>
        <end position="465"/>
    </location>
</feature>
<dbReference type="PANTHER" id="PTHR22761">
    <property type="entry name" value="CHARGED MULTIVESICULAR BODY PROTEIN"/>
    <property type="match status" value="1"/>
</dbReference>
<dbReference type="STRING" id="1314781.A0A165KX28"/>
<evidence type="ECO:0000313" key="3">
    <source>
        <dbReference type="EMBL" id="KZV97027.1"/>
    </source>
</evidence>
<evidence type="ECO:0000256" key="1">
    <source>
        <dbReference type="SAM" id="Coils"/>
    </source>
</evidence>
<dbReference type="GO" id="GO:0000815">
    <property type="term" value="C:ESCRT III complex"/>
    <property type="evidence" value="ECO:0007669"/>
    <property type="project" value="TreeGrafter"/>
</dbReference>
<accession>A0A165KX28</accession>
<evidence type="ECO:0000313" key="4">
    <source>
        <dbReference type="Proteomes" id="UP000077266"/>
    </source>
</evidence>
<proteinExistence type="predicted"/>
<dbReference type="GO" id="GO:0032511">
    <property type="term" value="P:late endosome to vacuole transport via multivesicular body sorting pathway"/>
    <property type="evidence" value="ECO:0007669"/>
    <property type="project" value="TreeGrafter"/>
</dbReference>
<dbReference type="Proteomes" id="UP000077266">
    <property type="component" value="Unassembled WGS sequence"/>
</dbReference>
<dbReference type="GO" id="GO:0009898">
    <property type="term" value="C:cytoplasmic side of plasma membrane"/>
    <property type="evidence" value="ECO:0007669"/>
    <property type="project" value="TreeGrafter"/>
</dbReference>
<evidence type="ECO:0008006" key="5">
    <source>
        <dbReference type="Google" id="ProtNLM"/>
    </source>
</evidence>
<dbReference type="FunCoup" id="A0A165KX28">
    <property type="interactions" value="64"/>
</dbReference>
<dbReference type="GO" id="GO:0005771">
    <property type="term" value="C:multivesicular body"/>
    <property type="evidence" value="ECO:0007669"/>
    <property type="project" value="TreeGrafter"/>
</dbReference>
<dbReference type="InterPro" id="IPR005024">
    <property type="entry name" value="Snf7_fam"/>
</dbReference>
<feature type="compositionally biased region" description="Basic and acidic residues" evidence="2">
    <location>
        <begin position="412"/>
        <end position="458"/>
    </location>
</feature>
<feature type="coiled-coil region" evidence="1">
    <location>
        <begin position="261"/>
        <end position="288"/>
    </location>
</feature>
<dbReference type="PANTHER" id="PTHR22761:SF96">
    <property type="entry name" value="BCDNA.GH08385"/>
    <property type="match status" value="1"/>
</dbReference>
<protein>
    <recommendedName>
        <fullName evidence="5">Snf7-domain-containing protein</fullName>
    </recommendedName>
</protein>
<dbReference type="OrthoDB" id="10250120at2759"/>
<dbReference type="InParanoid" id="A0A165KX28"/>
<dbReference type="EMBL" id="KV425935">
    <property type="protein sequence ID" value="KZV97027.1"/>
    <property type="molecule type" value="Genomic_DNA"/>
</dbReference>
<dbReference type="GO" id="GO:0006900">
    <property type="term" value="P:vesicle budding from membrane"/>
    <property type="evidence" value="ECO:0007669"/>
    <property type="project" value="TreeGrafter"/>
</dbReference>
<reference evidence="3 4" key="1">
    <citation type="journal article" date="2016" name="Mol. Biol. Evol.">
        <title>Comparative Genomics of Early-Diverging Mushroom-Forming Fungi Provides Insights into the Origins of Lignocellulose Decay Capabilities.</title>
        <authorList>
            <person name="Nagy L.G."/>
            <person name="Riley R."/>
            <person name="Tritt A."/>
            <person name="Adam C."/>
            <person name="Daum C."/>
            <person name="Floudas D."/>
            <person name="Sun H."/>
            <person name="Yadav J.S."/>
            <person name="Pangilinan J."/>
            <person name="Larsson K.H."/>
            <person name="Matsuura K."/>
            <person name="Barry K."/>
            <person name="Labutti K."/>
            <person name="Kuo R."/>
            <person name="Ohm R.A."/>
            <person name="Bhattacharya S.S."/>
            <person name="Shirouzu T."/>
            <person name="Yoshinaga Y."/>
            <person name="Martin F.M."/>
            <person name="Grigoriev I.V."/>
            <person name="Hibbett D.S."/>
        </authorList>
    </citation>
    <scope>NUCLEOTIDE SEQUENCE [LARGE SCALE GENOMIC DNA]</scope>
    <source>
        <strain evidence="3 4">HHB12029</strain>
    </source>
</reference>
<evidence type="ECO:0000256" key="2">
    <source>
        <dbReference type="SAM" id="MobiDB-lite"/>
    </source>
</evidence>
<name>A0A165KX28_EXIGL</name>
<keyword evidence="4" id="KW-1185">Reference proteome</keyword>
<gene>
    <name evidence="3" type="ORF">EXIGLDRAFT_608524</name>
</gene>
<sequence>MSDRAAATSAYLASLPEFKSAPRVAALYSDISRKKQSDPASYNSTVAWWQRTLQDLVARGLQGESSDKLVLHVDSDLLESLRWQKAGKPLSLGCAIGETRGAPPDLIPLGMFMDARQSIYTPSSLVYRVAATMVVRPILWALEQFSIVGGEESRGADAIWKSVRGDYVVLPNLEKAADAVIARQAEKPQISLASSLYSLHSFRTEFADCALPGVTLSDTDIKVLIRYLSRDKRCIVADKEVVKFVEVDSTATSITEVDRGVLEMQMAVERLETQVEDIRKQIAQRTERIATALRAAQKTLAMSYLRSRKQLEDLLSKRLGALDTLQSQLSAIERAVGDAEIMQAYETSARTLRTALQNPLLQRERVDATLDDMAEALADQREIDDAIRAGEAGVVDADEDELAKELAGLVDEVQREEKSKTEHEEKEEARKSEEELIERLAKLRTPTEAEEAEKRLEGQKAVVAS</sequence>
<keyword evidence="1" id="KW-0175">Coiled coil</keyword>
<dbReference type="Pfam" id="PF03357">
    <property type="entry name" value="Snf7"/>
    <property type="match status" value="1"/>
</dbReference>